<reference evidence="1 2" key="1">
    <citation type="submission" date="2015-03" db="EMBL/GenBank/DDBJ databases">
        <authorList>
            <consortium name="Pathogen Informatics"/>
        </authorList>
    </citation>
    <scope>NUCLEOTIDE SEQUENCE [LARGE SCALE GENOMIC DNA]</scope>
    <source>
        <strain evidence="1 2">A1104</strain>
    </source>
</reference>
<evidence type="ECO:0000313" key="2">
    <source>
        <dbReference type="Proteomes" id="UP000041314"/>
    </source>
</evidence>
<dbReference type="Proteomes" id="UP000041314">
    <property type="component" value="Unassembled WGS sequence"/>
</dbReference>
<dbReference type="EMBL" id="CQPA01000026">
    <property type="protein sequence ID" value="CNU55368.1"/>
    <property type="molecule type" value="Genomic_DNA"/>
</dbReference>
<gene>
    <name evidence="1" type="ORF">ERS008198_03042</name>
</gene>
<name>A0A655D9Q2_SALET</name>
<evidence type="ECO:0000313" key="1">
    <source>
        <dbReference type="EMBL" id="CNU55368.1"/>
    </source>
</evidence>
<proteinExistence type="predicted"/>
<sequence length="67" mass="7914">MRERLTFRIFRMQPLTKPVIDRRLAKMTERRITNVVHQAGHFHNTFKGTGQRIQTVLLQPVLLFQAA</sequence>
<protein>
    <submittedName>
        <fullName evidence="1">Uncharacterized protein</fullName>
    </submittedName>
</protein>
<accession>A0A655D9Q2</accession>
<dbReference type="AlphaFoldDB" id="A0A655D9Q2"/>
<organism evidence="1 2">
    <name type="scientific">Salmonella enterica subsp. enterica serovar Bovismorbificans</name>
    <dbReference type="NCBI Taxonomy" id="58097"/>
    <lineage>
        <taxon>Bacteria</taxon>
        <taxon>Pseudomonadati</taxon>
        <taxon>Pseudomonadota</taxon>
        <taxon>Gammaproteobacteria</taxon>
        <taxon>Enterobacterales</taxon>
        <taxon>Enterobacteriaceae</taxon>
        <taxon>Salmonella</taxon>
    </lineage>
</organism>